<feature type="transmembrane region" description="Helical" evidence="1">
    <location>
        <begin position="170"/>
        <end position="199"/>
    </location>
</feature>
<sequence length="207" mass="23587">MLRTILSELKRHAPFTAFGAVTGIIIMIFFQKLPSETSYNIFYILHPIHVVLSALVTASMYELHKCRTDRKGCSIWILLVIGYVGSIGIATISDSIIPYLGEMLLSMPNRGIHLGFIEKWWLVNPLAILGITIAYFRPRTRFPHAGHVLLSTWASMFHVLMASGRSLSPFLYLVTFVFLFFAVWIPCCVSDIVFPLLFVRTEKKQKY</sequence>
<organism evidence="2 3">
    <name type="scientific">candidate division WOR-3 bacterium JGI_Cruoil_03_51_56</name>
    <dbReference type="NCBI Taxonomy" id="1973747"/>
    <lineage>
        <taxon>Bacteria</taxon>
        <taxon>Bacteria division WOR-3</taxon>
    </lineage>
</organism>
<keyword evidence="1" id="KW-1133">Transmembrane helix</keyword>
<dbReference type="AlphaFoldDB" id="A0A235BNY0"/>
<dbReference type="Proteomes" id="UP000215559">
    <property type="component" value="Unassembled WGS sequence"/>
</dbReference>
<feature type="transmembrane region" description="Helical" evidence="1">
    <location>
        <begin position="75"/>
        <end position="100"/>
    </location>
</feature>
<accession>A0A235BNY0</accession>
<evidence type="ECO:0000313" key="3">
    <source>
        <dbReference type="Proteomes" id="UP000215559"/>
    </source>
</evidence>
<name>A0A235BNY0_UNCW3</name>
<dbReference type="EMBL" id="NOZP01000184">
    <property type="protein sequence ID" value="OYD13951.1"/>
    <property type="molecule type" value="Genomic_DNA"/>
</dbReference>
<evidence type="ECO:0000313" key="2">
    <source>
        <dbReference type="EMBL" id="OYD13951.1"/>
    </source>
</evidence>
<feature type="transmembrane region" description="Helical" evidence="1">
    <location>
        <begin position="42"/>
        <end position="63"/>
    </location>
</feature>
<keyword evidence="1" id="KW-0812">Transmembrane</keyword>
<gene>
    <name evidence="2" type="ORF">CH330_09725</name>
</gene>
<proteinExistence type="predicted"/>
<evidence type="ECO:0000256" key="1">
    <source>
        <dbReference type="SAM" id="Phobius"/>
    </source>
</evidence>
<comment type="caution">
    <text evidence="2">The sequence shown here is derived from an EMBL/GenBank/DDBJ whole genome shotgun (WGS) entry which is preliminary data.</text>
</comment>
<keyword evidence="1" id="KW-0472">Membrane</keyword>
<protein>
    <submittedName>
        <fullName evidence="2">Uncharacterized protein</fullName>
    </submittedName>
</protein>
<feature type="transmembrane region" description="Helical" evidence="1">
    <location>
        <begin position="120"/>
        <end position="136"/>
    </location>
</feature>
<feature type="transmembrane region" description="Helical" evidence="1">
    <location>
        <begin position="148"/>
        <end position="164"/>
    </location>
</feature>
<reference evidence="2 3" key="1">
    <citation type="submission" date="2017-07" db="EMBL/GenBank/DDBJ databases">
        <title>Recovery of genomes from metagenomes via a dereplication, aggregation, and scoring strategy.</title>
        <authorList>
            <person name="Sieber C.M."/>
            <person name="Probst A.J."/>
            <person name="Sharrar A."/>
            <person name="Thomas B.C."/>
            <person name="Hess M."/>
            <person name="Tringe S.G."/>
            <person name="Banfield J.F."/>
        </authorList>
    </citation>
    <scope>NUCLEOTIDE SEQUENCE [LARGE SCALE GENOMIC DNA]</scope>
    <source>
        <strain evidence="2">JGI_Cruoil_03_51_56</strain>
    </source>
</reference>
<feature type="transmembrane region" description="Helical" evidence="1">
    <location>
        <begin position="12"/>
        <end position="30"/>
    </location>
</feature>